<evidence type="ECO:0000313" key="1">
    <source>
        <dbReference type="EMBL" id="ASY63424.1"/>
    </source>
</evidence>
<accession>A0A249PCM6</accession>
<protein>
    <submittedName>
        <fullName evidence="1">Uncharacterized protein</fullName>
    </submittedName>
</protein>
<organism evidence="1 2">
    <name type="scientific">Sinorhizobium sojae CCBAU 05684</name>
    <dbReference type="NCBI Taxonomy" id="716928"/>
    <lineage>
        <taxon>Bacteria</taxon>
        <taxon>Pseudomonadati</taxon>
        <taxon>Pseudomonadota</taxon>
        <taxon>Alphaproteobacteria</taxon>
        <taxon>Hyphomicrobiales</taxon>
        <taxon>Rhizobiaceae</taxon>
        <taxon>Sinorhizobium/Ensifer group</taxon>
        <taxon>Sinorhizobium</taxon>
    </lineage>
</organism>
<dbReference type="KEGG" id="esj:SJ05684_c19820"/>
<evidence type="ECO:0000313" key="2">
    <source>
        <dbReference type="Proteomes" id="UP000217211"/>
    </source>
</evidence>
<keyword evidence="2" id="KW-1185">Reference proteome</keyword>
<dbReference type="AlphaFoldDB" id="A0A249PCM6"/>
<dbReference type="EMBL" id="CP023067">
    <property type="protein sequence ID" value="ASY63424.1"/>
    <property type="molecule type" value="Genomic_DNA"/>
</dbReference>
<name>A0A249PCM6_9HYPH</name>
<sequence>MLIVHAKAGEIMEAARFDMKIYVHPQQYSADTKNRRRDRPCARSSAV</sequence>
<reference evidence="1 2" key="1">
    <citation type="submission" date="2017-08" db="EMBL/GenBank/DDBJ databases">
        <title>Multipartite genome sequences of Sinorhizobium species nodulating soybeans.</title>
        <authorList>
            <person name="Tian C.F."/>
        </authorList>
    </citation>
    <scope>NUCLEOTIDE SEQUENCE [LARGE SCALE GENOMIC DNA]</scope>
    <source>
        <strain evidence="1 2">CCBAU 05684</strain>
    </source>
</reference>
<proteinExistence type="predicted"/>
<dbReference type="Proteomes" id="UP000217211">
    <property type="component" value="Chromosome"/>
</dbReference>
<gene>
    <name evidence="1" type="ORF">SJ05684_c19820</name>
</gene>